<keyword evidence="2" id="KW-0472">Membrane</keyword>
<feature type="compositionally biased region" description="Low complexity" evidence="1">
    <location>
        <begin position="511"/>
        <end position="520"/>
    </location>
</feature>
<comment type="caution">
    <text evidence="3">The sequence shown here is derived from an EMBL/GenBank/DDBJ whole genome shotgun (WGS) entry which is preliminary data.</text>
</comment>
<feature type="compositionally biased region" description="Pro residues" evidence="1">
    <location>
        <begin position="521"/>
        <end position="534"/>
    </location>
</feature>
<feature type="transmembrane region" description="Helical" evidence="2">
    <location>
        <begin position="24"/>
        <end position="45"/>
    </location>
</feature>
<gene>
    <name evidence="3" type="ORF">AB0L03_17045</name>
</gene>
<name>A0ABV3IWA6_9ACTN</name>
<feature type="compositionally biased region" description="Low complexity" evidence="1">
    <location>
        <begin position="569"/>
        <end position="589"/>
    </location>
</feature>
<dbReference type="EMBL" id="JBFASG010000015">
    <property type="protein sequence ID" value="MEV4924525.1"/>
    <property type="molecule type" value="Genomic_DNA"/>
</dbReference>
<sequence>MTTGTPGGGSWALALPMPDQKSSFILTGMAAVLVLLLWWLIRAVARQGGARRACRRVAWEFRMTRRAFTAPFRARGLHRRRVRTLTSFLADPAVPALVDHALTGAERAAGEDCRVPAAAVSADRQRVAVVVAGRSPRAATAPWRDARDEPGGWTWSAGAAAVGTGALGTGAEAPPARRTLPLVIGVDRLSGATVVADWMCGPPVVSLEGDIRVARSVLQALAAQLDLLADGPEVQVARGVHPRYPGRELDRILDELEAAAPDASAGSGGAPPVVLACWTPSPAQWERLAALCASGRVRALVGGRLPAYCWSLHTEPGGRLLVPGAGLDVESAALSTAVGSAVKRFRRRGTGWWAARDGQTPPTGPGGDGGGPVVHGSVPVEGEGEETEQGDGSAPAAAVPVSPGLRAQAPGDGGGPVVRRSVPVEEAGTGDGSAPPAAAPVPPALPAQAPAPAPAPRPVPVPGDGLEAGDGPEAGKAPAPAGTAASASGPDTAPAGGAGSPVPSAAPGPTPGTTSALAPAVPNPAPAPAGPGMPGPREGDFAEPGAGAEAAAGRPPRPSAAAPGPPAPDGGTVPVAPGGAVPRTAPAPGSWLEPEPEPGSGTGSRPAPGVSAASRTHPDRTPERP</sequence>
<evidence type="ECO:0000256" key="1">
    <source>
        <dbReference type="SAM" id="MobiDB-lite"/>
    </source>
</evidence>
<feature type="compositionally biased region" description="Low complexity" evidence="1">
    <location>
        <begin position="542"/>
        <end position="554"/>
    </location>
</feature>
<feature type="region of interest" description="Disordered" evidence="1">
    <location>
        <begin position="352"/>
        <end position="625"/>
    </location>
</feature>
<keyword evidence="2" id="KW-1133">Transmembrane helix</keyword>
<accession>A0ABV3IWA6</accession>
<feature type="compositionally biased region" description="Low complexity" evidence="1">
    <location>
        <begin position="469"/>
        <end position="503"/>
    </location>
</feature>
<evidence type="ECO:0000313" key="3">
    <source>
        <dbReference type="EMBL" id="MEV4924525.1"/>
    </source>
</evidence>
<feature type="compositionally biased region" description="Pro residues" evidence="1">
    <location>
        <begin position="437"/>
        <end position="461"/>
    </location>
</feature>
<keyword evidence="4" id="KW-1185">Reference proteome</keyword>
<evidence type="ECO:0008006" key="5">
    <source>
        <dbReference type="Google" id="ProtNLM"/>
    </source>
</evidence>
<dbReference type="Proteomes" id="UP001552479">
    <property type="component" value="Unassembled WGS sequence"/>
</dbReference>
<evidence type="ECO:0000313" key="4">
    <source>
        <dbReference type="Proteomes" id="UP001552479"/>
    </source>
</evidence>
<feature type="compositionally biased region" description="Pro residues" evidence="1">
    <location>
        <begin position="555"/>
        <end position="568"/>
    </location>
</feature>
<evidence type="ECO:0000256" key="2">
    <source>
        <dbReference type="SAM" id="Phobius"/>
    </source>
</evidence>
<feature type="compositionally biased region" description="Basic and acidic residues" evidence="1">
    <location>
        <begin position="616"/>
        <end position="625"/>
    </location>
</feature>
<dbReference type="RefSeq" id="WP_366088516.1">
    <property type="nucleotide sequence ID" value="NZ_JBFASG010000015.1"/>
</dbReference>
<reference evidence="3 4" key="1">
    <citation type="submission" date="2024-06" db="EMBL/GenBank/DDBJ databases">
        <title>The Natural Products Discovery Center: Release of the First 8490 Sequenced Strains for Exploring Actinobacteria Biosynthetic Diversity.</title>
        <authorList>
            <person name="Kalkreuter E."/>
            <person name="Kautsar S.A."/>
            <person name="Yang D."/>
            <person name="Bader C.D."/>
            <person name="Teijaro C.N."/>
            <person name="Fluegel L."/>
            <person name="Davis C.M."/>
            <person name="Simpson J.R."/>
            <person name="Lauterbach L."/>
            <person name="Steele A.D."/>
            <person name="Gui C."/>
            <person name="Meng S."/>
            <person name="Li G."/>
            <person name="Viehrig K."/>
            <person name="Ye F."/>
            <person name="Su P."/>
            <person name="Kiefer A.F."/>
            <person name="Nichols A."/>
            <person name="Cepeda A.J."/>
            <person name="Yan W."/>
            <person name="Fan B."/>
            <person name="Jiang Y."/>
            <person name="Adhikari A."/>
            <person name="Zheng C.-J."/>
            <person name="Schuster L."/>
            <person name="Cowan T.M."/>
            <person name="Smanski M.J."/>
            <person name="Chevrette M.G."/>
            <person name="De Carvalho L.P.S."/>
            <person name="Shen B."/>
        </authorList>
    </citation>
    <scope>NUCLEOTIDE SEQUENCE [LARGE SCALE GENOMIC DNA]</scope>
    <source>
        <strain evidence="3 4">NPDC053791</strain>
    </source>
</reference>
<proteinExistence type="predicted"/>
<keyword evidence="2" id="KW-0812">Transmembrane</keyword>
<protein>
    <recommendedName>
        <fullName evidence="5">Type VII secretion protein EccE</fullName>
    </recommendedName>
</protein>
<feature type="compositionally biased region" description="Low complexity" evidence="1">
    <location>
        <begin position="390"/>
        <end position="403"/>
    </location>
</feature>
<organism evidence="3 4">
    <name type="scientific">Streptomyces roseoverticillatus</name>
    <dbReference type="NCBI Taxonomy" id="66429"/>
    <lineage>
        <taxon>Bacteria</taxon>
        <taxon>Bacillati</taxon>
        <taxon>Actinomycetota</taxon>
        <taxon>Actinomycetes</taxon>
        <taxon>Kitasatosporales</taxon>
        <taxon>Streptomycetaceae</taxon>
        <taxon>Streptomyces</taxon>
    </lineage>
</organism>